<dbReference type="Gene3D" id="3.40.630.30">
    <property type="match status" value="1"/>
</dbReference>
<reference evidence="4 5" key="1">
    <citation type="submission" date="2018-08" db="EMBL/GenBank/DDBJ databases">
        <title>Meiothermus terrae DSM 26712 genome sequencing project.</title>
        <authorList>
            <person name="Da Costa M.S."/>
            <person name="Albuquerque L."/>
            <person name="Raposo P."/>
            <person name="Froufe H.J.C."/>
            <person name="Barroso C.S."/>
            <person name="Egas C."/>
        </authorList>
    </citation>
    <scope>NUCLEOTIDE SEQUENCE [LARGE SCALE GENOMIC DNA]</scope>
    <source>
        <strain evidence="4 5">DSM 26712</strain>
    </source>
</reference>
<dbReference type="SUPFAM" id="SSF55729">
    <property type="entry name" value="Acyl-CoA N-acyltransferases (Nat)"/>
    <property type="match status" value="2"/>
</dbReference>
<evidence type="ECO:0000256" key="2">
    <source>
        <dbReference type="ARBA" id="ARBA00023315"/>
    </source>
</evidence>
<dbReference type="RefSeq" id="WP_119315444.1">
    <property type="nucleotide sequence ID" value="NZ_QXDL01000101.1"/>
</dbReference>
<name>A0A399EEK2_9DEIN</name>
<feature type="domain" description="N-acetyltransferase" evidence="3">
    <location>
        <begin position="151"/>
        <end position="302"/>
    </location>
</feature>
<keyword evidence="2" id="KW-0012">Acyltransferase</keyword>
<dbReference type="AlphaFoldDB" id="A0A399EEK2"/>
<keyword evidence="5" id="KW-1185">Reference proteome</keyword>
<dbReference type="PROSITE" id="PS51186">
    <property type="entry name" value="GNAT"/>
    <property type="match status" value="2"/>
</dbReference>
<keyword evidence="1 4" id="KW-0808">Transferase</keyword>
<dbReference type="OrthoDB" id="4140682at2"/>
<dbReference type="InterPro" id="IPR050832">
    <property type="entry name" value="Bact_Acetyltransf"/>
</dbReference>
<dbReference type="CDD" id="cd04301">
    <property type="entry name" value="NAT_SF"/>
    <property type="match status" value="1"/>
</dbReference>
<sequence>MLRPAHPADYPAIAHVHNTLWPEHFRSLEDFAHLDRHNPVRRFLLELDGPVAVAGLRDRGAFYEFELGVLPGFEGRGLGRELYARLLGELEALPPKRTLAFVKESHPYALAFAARRGWRESLRGYHQHLGLAAFDPAPFEGLRRRLEAEGYAFHSYAALPDPERLYPLLRQTYLDVPRSGEAEPLSPEEFRRRFVLHPAFHPQTSFVAVREGEWAGLSLVRRRGESGLHSAMTGVLPAHRGRGLATALKVCSILEARRLGFAELHTNNAAGNAPMLAVNARLGFVRGPARVELELTKESLWT</sequence>
<evidence type="ECO:0000259" key="3">
    <source>
        <dbReference type="PROSITE" id="PS51186"/>
    </source>
</evidence>
<dbReference type="InterPro" id="IPR016181">
    <property type="entry name" value="Acyl_CoA_acyltransferase"/>
</dbReference>
<organism evidence="4 5">
    <name type="scientific">Calidithermus terrae</name>
    <dbReference type="NCBI Taxonomy" id="1408545"/>
    <lineage>
        <taxon>Bacteria</taxon>
        <taxon>Thermotogati</taxon>
        <taxon>Deinococcota</taxon>
        <taxon>Deinococci</taxon>
        <taxon>Thermales</taxon>
        <taxon>Thermaceae</taxon>
        <taxon>Calidithermus</taxon>
    </lineage>
</organism>
<protein>
    <submittedName>
        <fullName evidence="4">Acetyltransferase (GNAT) family protein</fullName>
    </submittedName>
</protein>
<evidence type="ECO:0000256" key="1">
    <source>
        <dbReference type="ARBA" id="ARBA00022679"/>
    </source>
</evidence>
<gene>
    <name evidence="4" type="ORF">Mterra_02415</name>
</gene>
<proteinExistence type="predicted"/>
<accession>A0A399EEK2</accession>
<dbReference type="Proteomes" id="UP000265715">
    <property type="component" value="Unassembled WGS sequence"/>
</dbReference>
<comment type="caution">
    <text evidence="4">The sequence shown here is derived from an EMBL/GenBank/DDBJ whole genome shotgun (WGS) entry which is preliminary data.</text>
</comment>
<evidence type="ECO:0000313" key="4">
    <source>
        <dbReference type="EMBL" id="RIH83064.1"/>
    </source>
</evidence>
<dbReference type="EMBL" id="QXDL01000101">
    <property type="protein sequence ID" value="RIH83064.1"/>
    <property type="molecule type" value="Genomic_DNA"/>
</dbReference>
<dbReference type="GO" id="GO:0016747">
    <property type="term" value="F:acyltransferase activity, transferring groups other than amino-acyl groups"/>
    <property type="evidence" value="ECO:0007669"/>
    <property type="project" value="InterPro"/>
</dbReference>
<dbReference type="Pfam" id="PF00583">
    <property type="entry name" value="Acetyltransf_1"/>
    <property type="match status" value="2"/>
</dbReference>
<feature type="domain" description="N-acetyltransferase" evidence="3">
    <location>
        <begin position="1"/>
        <end position="138"/>
    </location>
</feature>
<dbReference type="PANTHER" id="PTHR43877">
    <property type="entry name" value="AMINOALKYLPHOSPHONATE N-ACETYLTRANSFERASE-RELATED-RELATED"/>
    <property type="match status" value="1"/>
</dbReference>
<dbReference type="InterPro" id="IPR000182">
    <property type="entry name" value="GNAT_dom"/>
</dbReference>
<evidence type="ECO:0000313" key="5">
    <source>
        <dbReference type="Proteomes" id="UP000265715"/>
    </source>
</evidence>